<comment type="caution">
    <text evidence="1">The sequence shown here is derived from an EMBL/GenBank/DDBJ whole genome shotgun (WGS) entry which is preliminary data.</text>
</comment>
<evidence type="ECO:0008006" key="3">
    <source>
        <dbReference type="Google" id="ProtNLM"/>
    </source>
</evidence>
<dbReference type="RefSeq" id="WP_354443568.1">
    <property type="nucleotide sequence ID" value="NZ_JBEPSH010000004.1"/>
</dbReference>
<reference evidence="1 2" key="1">
    <citation type="submission" date="2024-06" db="EMBL/GenBank/DDBJ databases">
        <title>Sorghum-associated microbial communities from plants grown in Nebraska, USA.</title>
        <authorList>
            <person name="Schachtman D."/>
        </authorList>
    </citation>
    <scope>NUCLEOTIDE SEQUENCE [LARGE SCALE GENOMIC DNA]</scope>
    <source>
        <strain evidence="1 2">2709</strain>
    </source>
</reference>
<gene>
    <name evidence="1" type="ORF">ABIE13_002420</name>
</gene>
<evidence type="ECO:0000313" key="1">
    <source>
        <dbReference type="EMBL" id="MET4577309.1"/>
    </source>
</evidence>
<sequence>MHIKYTITLKKHLSILLLFLILSIFTVSCASVPTSHSFSYDFEDNPQVSLLTWEYSGGRVGFTGEHTGLGNFSHGFSSVGDEMKIKWLDKSSNKVFYASLPIKKNMPFDSNYSEIRLTFDESNSPEIYAFYRSPSAHKYFKFKNRIYVDKRVRKIFPTVEEMKINP</sequence>
<dbReference type="PROSITE" id="PS51257">
    <property type="entry name" value="PROKAR_LIPOPROTEIN"/>
    <property type="match status" value="1"/>
</dbReference>
<protein>
    <recommendedName>
        <fullName evidence="3">Lipoprotein</fullName>
    </recommendedName>
</protein>
<dbReference type="Proteomes" id="UP001549320">
    <property type="component" value="Unassembled WGS sequence"/>
</dbReference>
<name>A0ABV2Q8E7_9BURK</name>
<dbReference type="EMBL" id="JBEPSH010000004">
    <property type="protein sequence ID" value="MET4577309.1"/>
    <property type="molecule type" value="Genomic_DNA"/>
</dbReference>
<keyword evidence="2" id="KW-1185">Reference proteome</keyword>
<accession>A0ABV2Q8E7</accession>
<proteinExistence type="predicted"/>
<organism evidence="1 2">
    <name type="scientific">Ottowia thiooxydans</name>
    <dbReference type="NCBI Taxonomy" id="219182"/>
    <lineage>
        <taxon>Bacteria</taxon>
        <taxon>Pseudomonadati</taxon>
        <taxon>Pseudomonadota</taxon>
        <taxon>Betaproteobacteria</taxon>
        <taxon>Burkholderiales</taxon>
        <taxon>Comamonadaceae</taxon>
        <taxon>Ottowia</taxon>
    </lineage>
</organism>
<evidence type="ECO:0000313" key="2">
    <source>
        <dbReference type="Proteomes" id="UP001549320"/>
    </source>
</evidence>